<dbReference type="Proteomes" id="UP000193642">
    <property type="component" value="Unassembled WGS sequence"/>
</dbReference>
<sequence length="209" mass="23329">MVLREQFNIYRQDKEFKDRVHVSNFPKIVFFEQDKSYPTSSLDVDLMLTNAILHNTDGMASVVNLNSIEAKTLDKSFKLWKQLGAGKAVIWFAQKVKQKFLLVDVSQVFPCVETGVVMETNSIFGDMVSISTVLFGGVDMEILITSSVELNQVNVVPTVLLLVSNVLVHKDLVGAVEKIVLIVVMMVEVLEQAIVGISFQVISQSHQIL</sequence>
<reference evidence="1 2" key="1">
    <citation type="submission" date="2016-07" db="EMBL/GenBank/DDBJ databases">
        <title>Pervasive Adenine N6-methylation of Active Genes in Fungi.</title>
        <authorList>
            <consortium name="DOE Joint Genome Institute"/>
            <person name="Mondo S.J."/>
            <person name="Dannebaum R.O."/>
            <person name="Kuo R.C."/>
            <person name="Labutti K."/>
            <person name="Haridas S."/>
            <person name="Kuo A."/>
            <person name="Salamov A."/>
            <person name="Ahrendt S.R."/>
            <person name="Lipzen A."/>
            <person name="Sullivan W."/>
            <person name="Andreopoulos W.B."/>
            <person name="Clum A."/>
            <person name="Lindquist E."/>
            <person name="Daum C."/>
            <person name="Ramamoorthy G.K."/>
            <person name="Gryganskyi A."/>
            <person name="Culley D."/>
            <person name="Magnuson J.K."/>
            <person name="James T.Y."/>
            <person name="O'Malley M.A."/>
            <person name="Stajich J.E."/>
            <person name="Spatafora J.W."/>
            <person name="Visel A."/>
            <person name="Grigoriev I.V."/>
        </authorList>
    </citation>
    <scope>NUCLEOTIDE SEQUENCE [LARGE SCALE GENOMIC DNA]</scope>
    <source>
        <strain evidence="1 2">JEL800</strain>
    </source>
</reference>
<keyword evidence="2" id="KW-1185">Reference proteome</keyword>
<proteinExistence type="predicted"/>
<evidence type="ECO:0000313" key="2">
    <source>
        <dbReference type="Proteomes" id="UP000193642"/>
    </source>
</evidence>
<dbReference type="AlphaFoldDB" id="A0A1Y2BVR1"/>
<gene>
    <name evidence="1" type="ORF">BCR33DRAFT_741352</name>
</gene>
<comment type="caution">
    <text evidence="1">The sequence shown here is derived from an EMBL/GenBank/DDBJ whole genome shotgun (WGS) entry which is preliminary data.</text>
</comment>
<accession>A0A1Y2BVR1</accession>
<protein>
    <submittedName>
        <fullName evidence="1">Uncharacterized protein</fullName>
    </submittedName>
</protein>
<evidence type="ECO:0000313" key="1">
    <source>
        <dbReference type="EMBL" id="ORY38862.1"/>
    </source>
</evidence>
<organism evidence="1 2">
    <name type="scientific">Rhizoclosmatium globosum</name>
    <dbReference type="NCBI Taxonomy" id="329046"/>
    <lineage>
        <taxon>Eukaryota</taxon>
        <taxon>Fungi</taxon>
        <taxon>Fungi incertae sedis</taxon>
        <taxon>Chytridiomycota</taxon>
        <taxon>Chytridiomycota incertae sedis</taxon>
        <taxon>Chytridiomycetes</taxon>
        <taxon>Chytridiales</taxon>
        <taxon>Chytriomycetaceae</taxon>
        <taxon>Rhizoclosmatium</taxon>
    </lineage>
</organism>
<dbReference type="EMBL" id="MCGO01000042">
    <property type="protein sequence ID" value="ORY38862.1"/>
    <property type="molecule type" value="Genomic_DNA"/>
</dbReference>
<name>A0A1Y2BVR1_9FUNG</name>